<keyword evidence="4" id="KW-1185">Reference proteome</keyword>
<organism evidence="3 4">
    <name type="scientific">Chitiniphilus purpureus</name>
    <dbReference type="NCBI Taxonomy" id="2981137"/>
    <lineage>
        <taxon>Bacteria</taxon>
        <taxon>Pseudomonadati</taxon>
        <taxon>Pseudomonadota</taxon>
        <taxon>Betaproteobacteria</taxon>
        <taxon>Neisseriales</taxon>
        <taxon>Chitinibacteraceae</taxon>
        <taxon>Chitiniphilus</taxon>
    </lineage>
</organism>
<feature type="domain" description="Ice-binding protein C-terminal" evidence="2">
    <location>
        <begin position="232"/>
        <end position="255"/>
    </location>
</feature>
<evidence type="ECO:0000313" key="4">
    <source>
        <dbReference type="Proteomes" id="UP001061302"/>
    </source>
</evidence>
<dbReference type="RefSeq" id="WP_263124469.1">
    <property type="nucleotide sequence ID" value="NZ_CP106753.1"/>
</dbReference>
<feature type="signal peptide" evidence="1">
    <location>
        <begin position="1"/>
        <end position="20"/>
    </location>
</feature>
<reference evidence="3" key="1">
    <citation type="submission" date="2022-10" db="EMBL/GenBank/DDBJ databases">
        <title>Chitiniphilus purpureus sp. nov., a novel chitin-degrading bacterium isolated from crawfish pond sediment.</title>
        <authorList>
            <person name="Li K."/>
        </authorList>
    </citation>
    <scope>NUCLEOTIDE SEQUENCE</scope>
    <source>
        <strain evidence="3">CD1</strain>
    </source>
</reference>
<evidence type="ECO:0000256" key="1">
    <source>
        <dbReference type="SAM" id="SignalP"/>
    </source>
</evidence>
<sequence length="258" mass="28062">MKLFKLLAMSLLMTSAAAQAAYTVFEAEKVRYYVDMDSGFMQGLTISLNSYGNLVFTPADRENILEASQRGHGKTGASLLTHKDFLMAEAKGDQGIFASTITPQLTYWGVGQMKPQAADATEPAFATVNVYMNANSLTYKNDKWVYDDRWGQGYSYSKGVYASNGESYTSETLHHMGWAGGFGSSSTFAGRVGISIELYASASLINPVDRNSSIVARLPSFSVGLITRPVSPIPEPESYALMGLGLVGLVAMRRRRPV</sequence>
<feature type="chain" id="PRO_5045268252" evidence="1">
    <location>
        <begin position="21"/>
        <end position="258"/>
    </location>
</feature>
<gene>
    <name evidence="3" type="ORF">N8I74_17510</name>
</gene>
<dbReference type="Pfam" id="PF07589">
    <property type="entry name" value="PEP-CTERM"/>
    <property type="match status" value="1"/>
</dbReference>
<name>A0ABY6DL52_9NEIS</name>
<accession>A0ABY6DL52</accession>
<proteinExistence type="predicted"/>
<protein>
    <submittedName>
        <fullName evidence="3">PEP-CTERM sorting domain-containing protein</fullName>
    </submittedName>
</protein>
<dbReference type="Proteomes" id="UP001061302">
    <property type="component" value="Chromosome"/>
</dbReference>
<dbReference type="NCBIfam" id="TIGR02595">
    <property type="entry name" value="PEP_CTERM"/>
    <property type="match status" value="1"/>
</dbReference>
<evidence type="ECO:0000313" key="3">
    <source>
        <dbReference type="EMBL" id="UXY15089.1"/>
    </source>
</evidence>
<dbReference type="EMBL" id="CP106753">
    <property type="protein sequence ID" value="UXY15089.1"/>
    <property type="molecule type" value="Genomic_DNA"/>
</dbReference>
<keyword evidence="1" id="KW-0732">Signal</keyword>
<dbReference type="InterPro" id="IPR013424">
    <property type="entry name" value="Ice-binding_C"/>
</dbReference>
<evidence type="ECO:0000259" key="2">
    <source>
        <dbReference type="Pfam" id="PF07589"/>
    </source>
</evidence>